<dbReference type="GeneID" id="93518842"/>
<evidence type="ECO:0000313" key="3">
    <source>
        <dbReference type="Proteomes" id="UP000005012"/>
    </source>
</evidence>
<gene>
    <name evidence="2" type="ordered locus">S70_02145</name>
</gene>
<organism evidence="2 3">
    <name type="scientific">Providencia stuartii (strain MRSN 2154)</name>
    <dbReference type="NCBI Taxonomy" id="1157951"/>
    <lineage>
        <taxon>Bacteria</taxon>
        <taxon>Pseudomonadati</taxon>
        <taxon>Pseudomonadota</taxon>
        <taxon>Gammaproteobacteria</taxon>
        <taxon>Enterobacterales</taxon>
        <taxon>Morganellaceae</taxon>
        <taxon>Providencia</taxon>
    </lineage>
</organism>
<dbReference type="RefSeq" id="WP_014656235.1">
    <property type="nucleotide sequence ID" value="NC_017731.1"/>
</dbReference>
<name>A0A140NF12_PROSM</name>
<dbReference type="HOGENOM" id="CLU_1804396_0_0_6"/>
<feature type="domain" description="Phage neck terminator protein gp12-like" evidence="1">
    <location>
        <begin position="42"/>
        <end position="148"/>
    </location>
</feature>
<dbReference type="Pfam" id="PF23961">
    <property type="entry name" value="Phage_tail_terminator_9"/>
    <property type="match status" value="1"/>
</dbReference>
<dbReference type="KEGG" id="psi:S70_02145"/>
<protein>
    <recommendedName>
        <fullName evidence="1">Phage neck terminator protein gp12-like domain-containing protein</fullName>
    </recommendedName>
</protein>
<accession>A0A140NF12</accession>
<sequence>METTTLSRLNLDKLRQIIVLLTRLPEERVLDGSVYTDVSKWDDFITVTPLVSHSIGTEVKFEAENSREVVTTTRETTVSITAQGKQAFLLIEDLAAQMHTYLALQQLKAMGAGLVHGSEIQYFPEEEPEGKQQRAQLNLTLSHIHRIESSLTYGESVVITTLKEPL</sequence>
<evidence type="ECO:0000259" key="1">
    <source>
        <dbReference type="Pfam" id="PF23961"/>
    </source>
</evidence>
<evidence type="ECO:0000313" key="2">
    <source>
        <dbReference type="EMBL" id="AFH92324.1"/>
    </source>
</evidence>
<dbReference type="OrthoDB" id="5682327at2"/>
<dbReference type="EMBL" id="CP003488">
    <property type="protein sequence ID" value="AFH92324.1"/>
    <property type="molecule type" value="Genomic_DNA"/>
</dbReference>
<proteinExistence type="predicted"/>
<reference evidence="3" key="2">
    <citation type="submission" date="2012-04" db="EMBL/GenBank/DDBJ databases">
        <title>Complete genome sequence of Providencia stuartii clinical isolate MRSN 2154.</title>
        <authorList>
            <person name="Clifford R.J."/>
            <person name="Hang J."/>
            <person name="Riley M.C."/>
            <person name="Onmus-Leone F."/>
            <person name="Kuschner R.A."/>
            <person name="Lesho E.P."/>
            <person name="Waterman P.E."/>
        </authorList>
    </citation>
    <scope>NUCLEOTIDE SEQUENCE [LARGE SCALE GENOMIC DNA]</scope>
    <source>
        <strain evidence="3">MRSN 2154</strain>
    </source>
</reference>
<dbReference type="PATRIC" id="fig|1157951.4.peg.426"/>
<dbReference type="Proteomes" id="UP000005012">
    <property type="component" value="Chromosome"/>
</dbReference>
<dbReference type="AlphaFoldDB" id="A0A140NF12"/>
<reference evidence="2 3" key="1">
    <citation type="journal article" date="2012" name="J. Bacteriol.">
        <title>Complete Genome Sequence of Providencia stuartii Clinical Isolate MRSN 2154.</title>
        <authorList>
            <person name="Clifford R.J."/>
            <person name="Hang J."/>
            <person name="Riley M.C."/>
            <person name="Onmus-Leone F."/>
            <person name="Kuschner R.A."/>
            <person name="Lesho E.P."/>
            <person name="Waterman P.E."/>
        </authorList>
    </citation>
    <scope>NUCLEOTIDE SEQUENCE [LARGE SCALE GENOMIC DNA]</scope>
    <source>
        <strain evidence="2 3">MRSN 2154</strain>
    </source>
</reference>
<dbReference type="InterPro" id="IPR057087">
    <property type="entry name" value="Gp12-like"/>
</dbReference>
<dbReference type="NCBIfam" id="NF047498">
    <property type="entry name" value="LIC_12616_fam"/>
    <property type="match status" value="1"/>
</dbReference>